<proteinExistence type="predicted"/>
<organism evidence="1 2">
    <name type="scientific">Halomonas colorata</name>
    <dbReference type="NCBI Taxonomy" id="2742615"/>
    <lineage>
        <taxon>Bacteria</taxon>
        <taxon>Pseudomonadati</taxon>
        <taxon>Pseudomonadota</taxon>
        <taxon>Gammaproteobacteria</taxon>
        <taxon>Oceanospirillales</taxon>
        <taxon>Halomonadaceae</taxon>
        <taxon>Halomonas</taxon>
    </lineage>
</organism>
<reference evidence="1 2" key="1">
    <citation type="submission" date="2020-07" db="EMBL/GenBank/DDBJ databases">
        <title>Halophilic bacteria isolated from french cheeses.</title>
        <authorList>
            <person name="Kothe C.I."/>
            <person name="Farah-Kraiem B."/>
            <person name="Renault P."/>
            <person name="Dridi B."/>
        </authorList>
    </citation>
    <scope>NUCLEOTIDE SEQUENCE [LARGE SCALE GENOMIC DNA]</scope>
    <source>
        <strain evidence="1 2">FME20</strain>
    </source>
</reference>
<dbReference type="InterPro" id="IPR009420">
    <property type="entry name" value="FlhE"/>
</dbReference>
<keyword evidence="1" id="KW-0966">Cell projection</keyword>
<evidence type="ECO:0000313" key="2">
    <source>
        <dbReference type="Proteomes" id="UP001645038"/>
    </source>
</evidence>
<evidence type="ECO:0000313" key="1">
    <source>
        <dbReference type="EMBL" id="MBE0461893.1"/>
    </source>
</evidence>
<dbReference type="Proteomes" id="UP001645038">
    <property type="component" value="Unassembled WGS sequence"/>
</dbReference>
<dbReference type="RefSeq" id="WP_192536457.1">
    <property type="nucleotide sequence ID" value="NZ_JABUZA010000009.1"/>
</dbReference>
<keyword evidence="1" id="KW-0969">Cilium</keyword>
<accession>A0ABR9FTC3</accession>
<keyword evidence="1" id="KW-0282">Flagellum</keyword>
<dbReference type="Pfam" id="PF06366">
    <property type="entry name" value="FlhE"/>
    <property type="match status" value="1"/>
</dbReference>
<name>A0ABR9FTC3_9GAMM</name>
<sequence length="134" mass="14186">MLSGWLKVVCVVSGLLGIIGTAGAAGSWSASVPSVMVAMSDRESRSQPIVPPNGALAHDGVLDRIHWRLDAPPGVPINAWLCHPEQCVALSGGRGTITQLAGRQADVPLQFRFALMPGQRPVRVQGLNVIVNYQ</sequence>
<comment type="caution">
    <text evidence="1">The sequence shown here is derived from an EMBL/GenBank/DDBJ whole genome shotgun (WGS) entry which is preliminary data.</text>
</comment>
<gene>
    <name evidence="1" type="ORF">EI547_00265</name>
</gene>
<keyword evidence="2" id="KW-1185">Reference proteome</keyword>
<dbReference type="EMBL" id="RRZB01000001">
    <property type="protein sequence ID" value="MBE0461893.1"/>
    <property type="molecule type" value="Genomic_DNA"/>
</dbReference>
<protein>
    <submittedName>
        <fullName evidence="1">Flagellar protein FlhE</fullName>
    </submittedName>
</protein>